<dbReference type="RefSeq" id="WP_220640275.1">
    <property type="nucleotide sequence ID" value="NZ_CP080429.1"/>
</dbReference>
<accession>A0ABX8VAU3</accession>
<keyword evidence="2" id="KW-1185">Reference proteome</keyword>
<dbReference type="EMBL" id="CP080429">
    <property type="protein sequence ID" value="QYJ67930.1"/>
    <property type="molecule type" value="Genomic_DNA"/>
</dbReference>
<dbReference type="Proteomes" id="UP000825381">
    <property type="component" value="Chromosome"/>
</dbReference>
<name>A0ABX8VAU3_9FLAO</name>
<evidence type="ECO:0000313" key="2">
    <source>
        <dbReference type="Proteomes" id="UP000825381"/>
    </source>
</evidence>
<organism evidence="1 2">
    <name type="scientific">Flavobacterium litorale</name>
    <dbReference type="NCBI Taxonomy" id="2856519"/>
    <lineage>
        <taxon>Bacteria</taxon>
        <taxon>Pseudomonadati</taxon>
        <taxon>Bacteroidota</taxon>
        <taxon>Flavobacteriia</taxon>
        <taxon>Flavobacteriales</taxon>
        <taxon>Flavobacteriaceae</taxon>
        <taxon>Flavobacterium</taxon>
    </lineage>
</organism>
<sequence>MINLLISKIVAFLLPLVFLTNSTIITPTSLAPSIESSLNITNYQDSYTYNAEAHYVNTLKDGCDTMMISIYSTNNNTGQRKLVHWAVVKVGIGCGDETGQVVISNTYFGTKSLPDYLVEDKKPDGKPIIPFLKEHPEVYKEYVLQREKLQR</sequence>
<evidence type="ECO:0000313" key="1">
    <source>
        <dbReference type="EMBL" id="QYJ67930.1"/>
    </source>
</evidence>
<reference evidence="1 2" key="1">
    <citation type="submission" date="2021-07" db="EMBL/GenBank/DDBJ databases">
        <title>Flavobacterium WSW3-B6 sp.nov, isolated from seaweed.</title>
        <authorList>
            <person name="Muhammad N."/>
            <person name="Ho H."/>
            <person name="Lee Y.-J."/>
            <person name="Nguyen T."/>
            <person name="Ho J."/>
            <person name="Kim S.-G."/>
        </authorList>
    </citation>
    <scope>NUCLEOTIDE SEQUENCE [LARGE SCALE GENOMIC DNA]</scope>
    <source>
        <strain evidence="1 2">WSW3-B6</strain>
    </source>
</reference>
<gene>
    <name evidence="1" type="ORF">K1I41_10340</name>
</gene>
<protein>
    <submittedName>
        <fullName evidence="1">Uncharacterized protein</fullName>
    </submittedName>
</protein>
<proteinExistence type="predicted"/>